<dbReference type="InterPro" id="IPR010730">
    <property type="entry name" value="HET"/>
</dbReference>
<evidence type="ECO:0000259" key="1">
    <source>
        <dbReference type="Pfam" id="PF06985"/>
    </source>
</evidence>
<feature type="domain" description="Heterokaryon incompatibility" evidence="1">
    <location>
        <begin position="146"/>
        <end position="295"/>
    </location>
</feature>
<evidence type="ECO:0000313" key="2">
    <source>
        <dbReference type="EMBL" id="KAL0262879.1"/>
    </source>
</evidence>
<dbReference type="EMBL" id="JAJVCZ030000002">
    <property type="protein sequence ID" value="KAL0262879.1"/>
    <property type="molecule type" value="Genomic_DNA"/>
</dbReference>
<organism evidence="2 3">
    <name type="scientific">Diplodia seriata</name>
    <dbReference type="NCBI Taxonomy" id="420778"/>
    <lineage>
        <taxon>Eukaryota</taxon>
        <taxon>Fungi</taxon>
        <taxon>Dikarya</taxon>
        <taxon>Ascomycota</taxon>
        <taxon>Pezizomycotina</taxon>
        <taxon>Dothideomycetes</taxon>
        <taxon>Dothideomycetes incertae sedis</taxon>
        <taxon>Botryosphaeriales</taxon>
        <taxon>Botryosphaeriaceae</taxon>
        <taxon>Diplodia</taxon>
    </lineage>
</organism>
<accession>A0ABR3CQN3</accession>
<dbReference type="Pfam" id="PF06985">
    <property type="entry name" value="HET"/>
    <property type="match status" value="1"/>
</dbReference>
<proteinExistence type="predicted"/>
<reference evidence="2 3" key="1">
    <citation type="submission" date="2024-02" db="EMBL/GenBank/DDBJ databases">
        <title>De novo assembly and annotation of 12 fungi associated with fruit tree decline syndrome in Ontario, Canada.</title>
        <authorList>
            <person name="Sulman M."/>
            <person name="Ellouze W."/>
            <person name="Ilyukhin E."/>
        </authorList>
    </citation>
    <scope>NUCLEOTIDE SEQUENCE [LARGE SCALE GENOMIC DNA]</scope>
    <source>
        <strain evidence="2 3">FDS-637</strain>
    </source>
</reference>
<evidence type="ECO:0000313" key="3">
    <source>
        <dbReference type="Proteomes" id="UP001430584"/>
    </source>
</evidence>
<keyword evidence="3" id="KW-1185">Reference proteome</keyword>
<comment type="caution">
    <text evidence="2">The sequence shown here is derived from an EMBL/GenBank/DDBJ whole genome shotgun (WGS) entry which is preliminary data.</text>
</comment>
<sequence length="614" mass="70219">MENPLTLVEYPKEDLCPACRDLPPVNHLQSYEHVLHDNFESFLSCPCPFCVWLHDAQKADLTPSDRDLLIKNNEAVGLLGNLRTTPQTINLGDQMSHLSSVYFRLFADPRDPCAKSIQGRDPFPNPRSDQAFEKINSWLQDCRGRYAALSYVWGVSLQEQPVHLSKESQERLTHGIPEDKLPPTIKDAVFVTRKLEIRYLWVDALCIVQDDDAVKTAEIAKMHHIFGDAFVTIQAARAKSIKEGFLHERPPSGLAHQKLRYNDVDDQDPGFVYMRAEPVSTQEGPVGTRAWCFEEGVLSRRVLQYAKGRITYECLAGRRSDDGSWNQKGTYNTSGPGFFNPASWHRGSPISNDKKIKDPRLDVLRTWYMSLDNWYTPRFLTKKRDRLLAIAGVARRIQDRVGGEFLAGLWKSDMIWGLLWSSRRLIGVKFLNKDIEKEWKEKWGPQTLMVRPEGDARAPSWSWASLDGPTFHPTPRRWTGKHWPVAEILQYPIATVGNTLGKLQDDRLLLSAPVRQGRLVLDEQRNRELYLQVKSSLEHGNRAVLDEKGESTIALGKFDIEKSLPKTVWCILILNSMGLLLVPNEGDEEEFRRVGTFYPITSWESEDKIKICVR</sequence>
<name>A0ABR3CQN3_9PEZI</name>
<dbReference type="Proteomes" id="UP001430584">
    <property type="component" value="Unassembled WGS sequence"/>
</dbReference>
<dbReference type="GeneID" id="92005938"/>
<gene>
    <name evidence="2" type="ORF">SLS55_001853</name>
</gene>
<dbReference type="PANTHER" id="PTHR33112">
    <property type="entry name" value="DOMAIN PROTEIN, PUTATIVE-RELATED"/>
    <property type="match status" value="1"/>
</dbReference>
<dbReference type="RefSeq" id="XP_066635908.1">
    <property type="nucleotide sequence ID" value="XM_066773341.1"/>
</dbReference>
<protein>
    <recommendedName>
        <fullName evidence="1">Heterokaryon incompatibility domain-containing protein</fullName>
    </recommendedName>
</protein>
<dbReference type="PANTHER" id="PTHR33112:SF16">
    <property type="entry name" value="HETEROKARYON INCOMPATIBILITY DOMAIN-CONTAINING PROTEIN"/>
    <property type="match status" value="1"/>
</dbReference>